<dbReference type="Pfam" id="PF09471">
    <property type="entry name" value="Peptidase_M64"/>
    <property type="match status" value="3"/>
</dbReference>
<dbReference type="Gene3D" id="3.40.390.10">
    <property type="entry name" value="Collagenase (Catalytic Domain)"/>
    <property type="match status" value="1"/>
</dbReference>
<dbReference type="Proteomes" id="UP000294599">
    <property type="component" value="Unassembled WGS sequence"/>
</dbReference>
<proteinExistence type="predicted"/>
<dbReference type="GO" id="GO:0008237">
    <property type="term" value="F:metallopeptidase activity"/>
    <property type="evidence" value="ECO:0007669"/>
    <property type="project" value="InterPro"/>
</dbReference>
<organism evidence="1 2">
    <name type="scientific">Pseudofulvimonas gallinarii</name>
    <dbReference type="NCBI Taxonomy" id="634155"/>
    <lineage>
        <taxon>Bacteria</taxon>
        <taxon>Pseudomonadati</taxon>
        <taxon>Pseudomonadota</taxon>
        <taxon>Gammaproteobacteria</taxon>
        <taxon>Lysobacterales</taxon>
        <taxon>Rhodanobacteraceae</taxon>
        <taxon>Pseudofulvimonas</taxon>
    </lineage>
</organism>
<evidence type="ECO:0000313" key="2">
    <source>
        <dbReference type="Proteomes" id="UP000294599"/>
    </source>
</evidence>
<reference evidence="1 2" key="1">
    <citation type="submission" date="2019-03" db="EMBL/GenBank/DDBJ databases">
        <title>Genomic Encyclopedia of Type Strains, Phase IV (KMG-IV): sequencing the most valuable type-strain genomes for metagenomic binning, comparative biology and taxonomic classification.</title>
        <authorList>
            <person name="Goeker M."/>
        </authorList>
    </citation>
    <scope>NUCLEOTIDE SEQUENCE [LARGE SCALE GENOMIC DNA]</scope>
    <source>
        <strain evidence="1 2">DSM 21944</strain>
    </source>
</reference>
<keyword evidence="2" id="KW-1185">Reference proteome</keyword>
<dbReference type="InterPro" id="IPR024079">
    <property type="entry name" value="MetalloPept_cat_dom_sf"/>
</dbReference>
<accession>A0A4S3KUC5</accession>
<comment type="caution">
    <text evidence="1">The sequence shown here is derived from an EMBL/GenBank/DDBJ whole genome shotgun (WGS) entry which is preliminary data.</text>
</comment>
<sequence length="531" mass="56798">MFHSLVEMSLADKGTPQQLPPLASDREFRRFSWRTIHEGVAGPDQVVQVPRFLRGEFARDPEAGDHGIEHHHHLQPERIAFVVRVPVAGAQAIELVGENRLSRFDLAALARDGSRLPLAGVEPAKVTSHAAAGVRSGAGNPANRVDILVLGDGYTSAEQSVFNTHSEALWGSMFNVTPYKEYGNFVNWTTGFVASAESGADHPPYQAGCNTASCCADSSAQSDPRAGMVVDTAFDGRFCTSQIHRLLTVNTSKVLAAAAGYPDWDVILVTVNDPVYGGAGGSISVTSAHVQGPLVVIHEYAHTFHRLADEYTSAYPGFPACSDIGGGPACEANVTNQTARDLVKWRHWYDPTSIPVPTPSGTPGTGLFEGARYLTSGMYRPTGNNCLMRSLGTAFCTVCRQEYVKRLYAGWPNGVPAGGIDLIEPGSESPSPAVPVAYVPGTSQMFSAALLRPEGGSVSVQWLLDGQPIAGADSENLVFNDPSPAPSARTLELRVSDQTPFVHAQMADGLLVHTRTWTLQPSDVLFADGFE</sequence>
<dbReference type="EMBL" id="SMAF01000002">
    <property type="protein sequence ID" value="TCT00718.1"/>
    <property type="molecule type" value="Genomic_DNA"/>
</dbReference>
<gene>
    <name evidence="1" type="ORF">EDC25_10283</name>
</gene>
<dbReference type="OrthoDB" id="9143597at2"/>
<name>A0A4S3KUC5_9GAMM</name>
<dbReference type="AlphaFoldDB" id="A0A4S3KUC5"/>
<dbReference type="RefSeq" id="WP_123520838.1">
    <property type="nucleotide sequence ID" value="NZ_JBHLWF010000013.1"/>
</dbReference>
<evidence type="ECO:0000313" key="1">
    <source>
        <dbReference type="EMBL" id="TCT00718.1"/>
    </source>
</evidence>
<protein>
    <submittedName>
        <fullName evidence="1">IgA peptidase M64</fullName>
    </submittedName>
</protein>
<dbReference type="InterPro" id="IPR019026">
    <property type="entry name" value="Peptidase_M64_IgA"/>
</dbReference>